<dbReference type="AlphaFoldDB" id="A0AAV0NUV5"/>
<name>A0AAV0NUV5_9ROSI</name>
<comment type="caution">
    <text evidence="1">The sequence shown here is derived from an EMBL/GenBank/DDBJ whole genome shotgun (WGS) entry which is preliminary data.</text>
</comment>
<dbReference type="Proteomes" id="UP001154282">
    <property type="component" value="Unassembled WGS sequence"/>
</dbReference>
<evidence type="ECO:0000313" key="2">
    <source>
        <dbReference type="Proteomes" id="UP001154282"/>
    </source>
</evidence>
<keyword evidence="2" id="KW-1185">Reference proteome</keyword>
<dbReference type="EMBL" id="CAMGYJ010000008">
    <property type="protein sequence ID" value="CAI0462320.1"/>
    <property type="molecule type" value="Genomic_DNA"/>
</dbReference>
<dbReference type="PANTHER" id="PTHR34375">
    <property type="entry name" value="GATA ZINC FINGER PROTEIN-RELATED"/>
    <property type="match status" value="1"/>
</dbReference>
<proteinExistence type="predicted"/>
<dbReference type="PANTHER" id="PTHR34375:SF2">
    <property type="entry name" value="GATA ZINC FINGER PROTEIN"/>
    <property type="match status" value="1"/>
</dbReference>
<dbReference type="SUPFAM" id="SSF52777">
    <property type="entry name" value="CoA-dependent acyltransferases"/>
    <property type="match status" value="1"/>
</dbReference>
<accession>A0AAV0NUV5</accession>
<gene>
    <name evidence="1" type="ORF">LITE_LOCUS35315</name>
</gene>
<organism evidence="1 2">
    <name type="scientific">Linum tenue</name>
    <dbReference type="NCBI Taxonomy" id="586396"/>
    <lineage>
        <taxon>Eukaryota</taxon>
        <taxon>Viridiplantae</taxon>
        <taxon>Streptophyta</taxon>
        <taxon>Embryophyta</taxon>
        <taxon>Tracheophyta</taxon>
        <taxon>Spermatophyta</taxon>
        <taxon>Magnoliopsida</taxon>
        <taxon>eudicotyledons</taxon>
        <taxon>Gunneridae</taxon>
        <taxon>Pentapetalae</taxon>
        <taxon>rosids</taxon>
        <taxon>fabids</taxon>
        <taxon>Malpighiales</taxon>
        <taxon>Linaceae</taxon>
        <taxon>Linum</taxon>
    </lineage>
</organism>
<evidence type="ECO:0000313" key="1">
    <source>
        <dbReference type="EMBL" id="CAI0462320.1"/>
    </source>
</evidence>
<protein>
    <submittedName>
        <fullName evidence="1">Uncharacterized protein</fullName>
    </submittedName>
</protein>
<sequence length="250" mass="27485">MEVGLGLGIEEYIPSGRANKPFWARGEDMLGYSLNALRTAHLEFVDAAGSPPLLSLCEAMLSSDHTAPSSSPWRPVFMKLQACHARNMKLCAALAAAAMIPARFYHSVITNSRDVNREDELWELAQRCYKSYADAKNNNKHLSDMSDLNFLMVKAIENPGLTPSSAQRNALVSVFEDVLIGHTNDLHSLLGVEDFVGCASVHSVGPSLAIFDTIRNGELDCACVYPSPMHSRDQMHKLVDDIKRILVDAL</sequence>
<reference evidence="1" key="1">
    <citation type="submission" date="2022-08" db="EMBL/GenBank/DDBJ databases">
        <authorList>
            <person name="Gutierrez-Valencia J."/>
        </authorList>
    </citation>
    <scope>NUCLEOTIDE SEQUENCE</scope>
</reference>